<dbReference type="SMART" id="SM00129">
    <property type="entry name" value="KISc"/>
    <property type="match status" value="1"/>
</dbReference>
<dbReference type="PRINTS" id="PR00380">
    <property type="entry name" value="KINESINHEAVY"/>
</dbReference>
<gene>
    <name evidence="11" type="ORF">g.33053</name>
</gene>
<dbReference type="InterPro" id="IPR001752">
    <property type="entry name" value="Kinesin_motor_dom"/>
</dbReference>
<feature type="coiled-coil region" evidence="8">
    <location>
        <begin position="841"/>
        <end position="889"/>
    </location>
</feature>
<evidence type="ECO:0000256" key="2">
    <source>
        <dbReference type="ARBA" id="ARBA00022490"/>
    </source>
</evidence>
<feature type="binding site" evidence="7">
    <location>
        <begin position="83"/>
        <end position="90"/>
    </location>
    <ligand>
        <name>ATP</name>
        <dbReference type="ChEBI" id="CHEBI:30616"/>
    </ligand>
</feature>
<dbReference type="GO" id="GO:0008017">
    <property type="term" value="F:microtubule binding"/>
    <property type="evidence" value="ECO:0007669"/>
    <property type="project" value="InterPro"/>
</dbReference>
<dbReference type="InterPro" id="IPR027417">
    <property type="entry name" value="P-loop_NTPase"/>
</dbReference>
<dbReference type="GO" id="GO:0005875">
    <property type="term" value="C:microtubule associated complex"/>
    <property type="evidence" value="ECO:0007669"/>
    <property type="project" value="TreeGrafter"/>
</dbReference>
<dbReference type="GO" id="GO:0003777">
    <property type="term" value="F:microtubule motor activity"/>
    <property type="evidence" value="ECO:0007669"/>
    <property type="project" value="InterPro"/>
</dbReference>
<evidence type="ECO:0000256" key="7">
    <source>
        <dbReference type="PROSITE-ProRule" id="PRU00283"/>
    </source>
</evidence>
<protein>
    <recommendedName>
        <fullName evidence="10">Kinesin motor domain-containing protein</fullName>
    </recommendedName>
</protein>
<reference evidence="11" key="1">
    <citation type="submission" date="2015-11" db="EMBL/GenBank/DDBJ databases">
        <title>De novo transcriptome assembly of four potential Pierce s Disease insect vectors from Arizona vineyards.</title>
        <authorList>
            <person name="Tassone E.E."/>
        </authorList>
    </citation>
    <scope>NUCLEOTIDE SEQUENCE</scope>
</reference>
<dbReference type="GO" id="GO:0007052">
    <property type="term" value="P:mitotic spindle organization"/>
    <property type="evidence" value="ECO:0007669"/>
    <property type="project" value="TreeGrafter"/>
</dbReference>
<dbReference type="CDD" id="cd01372">
    <property type="entry name" value="KISc_KIF4"/>
    <property type="match status" value="1"/>
</dbReference>
<evidence type="ECO:0000256" key="8">
    <source>
        <dbReference type="SAM" id="Coils"/>
    </source>
</evidence>
<dbReference type="Pfam" id="PF25764">
    <property type="entry name" value="KIF21A_4th"/>
    <property type="match status" value="1"/>
</dbReference>
<dbReference type="Gene3D" id="3.40.850.10">
    <property type="entry name" value="Kinesin motor domain"/>
    <property type="match status" value="1"/>
</dbReference>
<keyword evidence="4 7" id="KW-0067">ATP-binding</keyword>
<feature type="coiled-coil region" evidence="8">
    <location>
        <begin position="546"/>
        <end position="638"/>
    </location>
</feature>
<evidence type="ECO:0000313" key="11">
    <source>
        <dbReference type="EMBL" id="JAS97478.1"/>
    </source>
</evidence>
<name>A0A1B6JEE1_9HEMI</name>
<keyword evidence="2" id="KW-0963">Cytoplasm</keyword>
<dbReference type="PROSITE" id="PS00411">
    <property type="entry name" value="KINESIN_MOTOR_1"/>
    <property type="match status" value="1"/>
</dbReference>
<dbReference type="SUPFAM" id="SSF52540">
    <property type="entry name" value="P-loop containing nucleoside triphosphate hydrolases"/>
    <property type="match status" value="1"/>
</dbReference>
<evidence type="ECO:0000256" key="4">
    <source>
        <dbReference type="ARBA" id="ARBA00022840"/>
    </source>
</evidence>
<dbReference type="GO" id="GO:0005524">
    <property type="term" value="F:ATP binding"/>
    <property type="evidence" value="ECO:0007669"/>
    <property type="project" value="UniProtKB-UniRule"/>
</dbReference>
<evidence type="ECO:0000256" key="3">
    <source>
        <dbReference type="ARBA" id="ARBA00022741"/>
    </source>
</evidence>
<dbReference type="FunFam" id="3.40.850.10:FF:000082">
    <property type="entry name" value="OSM3-like kinesin"/>
    <property type="match status" value="1"/>
</dbReference>
<evidence type="ECO:0000256" key="1">
    <source>
        <dbReference type="ARBA" id="ARBA00004245"/>
    </source>
</evidence>
<keyword evidence="3 7" id="KW-0547">Nucleotide-binding</keyword>
<keyword evidence="6" id="KW-0206">Cytoskeleton</keyword>
<evidence type="ECO:0000256" key="9">
    <source>
        <dbReference type="SAM" id="MobiDB-lite"/>
    </source>
</evidence>
<sequence length="1102" mass="125608">MDSVQVAVRVRPLVTQELESGCRSCIDVLPEAQQIITKLKRDKFTFNHVFDSNTPQVDVYESAIRNLVQQLFKGYNVTVLAYGQTGSGKTYSMGTCPSSNQTDSGIIPRAIADIFDVINNDDEWIFKVTVSFLELYNEQLIDLLSNKSQSAVVELRESNRGICIPGLTQLTAQSAEDILRYLHDGSLSRTTGATAMNAQSSRSHAIFTIYIHQARKKNEDDAMSAKFHLVDLAGSERSKKTKAEGKRFQEGVNINKELFVLGNVISALCDNAPFVNYRDSKLTRLLQDSLGGNSLTLMLACVSPADSNLDETVNTLRYADRARKIKNKPVVNQDPNKEEINRLRREIEDLQLALLAKQGDKSCPPEHQALLEKNQILAEKNKKLAISLDSALTQTTSLLERALMAEAARDKMNTILSGLNVEFANTMEEMESTLNDAQKTNMQALKTKLDELKNENDKSEIERIKYEEHLCVTSLESSPCPKNETKPQSTGEDDEATEEFLFHQAKLNKEIQDLSKDLAWKEALAAKLAESNTMEASIKHGNEEDIGELKAQINSLIHEKEELEQQLKNHRNSNIDHKLAEQRRKRVKELEEKITALNKKVVDQDRIIKMKEKNEEKIKTLNKEIMSMKQMKVRLINQMKSDGEKYRQWRSTREQEMCKLRQQNRQKETKFVKMETYYQKQQTVYKRKLEESASVIRRLKDTLALQKSAKDKRSLLGNTEKVNHWVSQEFTAMVNTLEAERTLDNLIEDRSLLAKELAQLKDSLREPNLQEDERNKIESQIKSLDEDLELRSTQIVDLKQKLQSLDSYQENKSKNRWDCIQTMADAKIALKYVFETANTYLTELHKDKSSKESALNELQDSYNAVVSQLAEKEELLKQETLKLKRAESDHSDKVFVLLNKLKEQEKVSKGSTIPLQDLNNVNDENAKKIIQQQQQKIEDLEKQLEKRKGSNKTKSSKASDNWNAVLTPKTTKQFFEESDEDLENLDDSMNDPDWRKTPIYRRLLSLKSESRAMPVKRNIDGQPSCGCRGDCSTRLCSCRKLEAQCSGNCRCEDESCKNKGKSANDSNKSLKDESPSSDGDVTFKKPRLISDLKPAVRDVSSS</sequence>
<dbReference type="GO" id="GO:0051231">
    <property type="term" value="P:spindle elongation"/>
    <property type="evidence" value="ECO:0007669"/>
    <property type="project" value="TreeGrafter"/>
</dbReference>
<dbReference type="PROSITE" id="PS50067">
    <property type="entry name" value="KINESIN_MOTOR_2"/>
    <property type="match status" value="1"/>
</dbReference>
<evidence type="ECO:0000259" key="10">
    <source>
        <dbReference type="PROSITE" id="PS50067"/>
    </source>
</evidence>
<evidence type="ECO:0000256" key="5">
    <source>
        <dbReference type="ARBA" id="ARBA00023054"/>
    </source>
</evidence>
<dbReference type="EMBL" id="GECU01010228">
    <property type="protein sequence ID" value="JAS97478.1"/>
    <property type="molecule type" value="Transcribed_RNA"/>
</dbReference>
<comment type="subcellular location">
    <subcellularLocation>
        <location evidence="1">Cytoplasm</location>
        <location evidence="1">Cytoskeleton</location>
    </subcellularLocation>
</comment>
<organism evidence="11">
    <name type="scientific">Homalodisca liturata</name>
    <dbReference type="NCBI Taxonomy" id="320908"/>
    <lineage>
        <taxon>Eukaryota</taxon>
        <taxon>Metazoa</taxon>
        <taxon>Ecdysozoa</taxon>
        <taxon>Arthropoda</taxon>
        <taxon>Hexapoda</taxon>
        <taxon>Insecta</taxon>
        <taxon>Pterygota</taxon>
        <taxon>Neoptera</taxon>
        <taxon>Paraneoptera</taxon>
        <taxon>Hemiptera</taxon>
        <taxon>Auchenorrhyncha</taxon>
        <taxon>Membracoidea</taxon>
        <taxon>Cicadellidae</taxon>
        <taxon>Cicadellinae</taxon>
        <taxon>Proconiini</taxon>
        <taxon>Homalodisca</taxon>
    </lineage>
</organism>
<dbReference type="PANTHER" id="PTHR47969">
    <property type="entry name" value="CHROMOSOME-ASSOCIATED KINESIN KIF4A-RELATED"/>
    <property type="match status" value="1"/>
</dbReference>
<evidence type="ECO:0000256" key="6">
    <source>
        <dbReference type="ARBA" id="ARBA00023212"/>
    </source>
</evidence>
<proteinExistence type="inferred from homology"/>
<feature type="domain" description="Kinesin motor" evidence="10">
    <location>
        <begin position="3"/>
        <end position="325"/>
    </location>
</feature>
<feature type="region of interest" description="Disordered" evidence="9">
    <location>
        <begin position="1054"/>
        <end position="1086"/>
    </location>
</feature>
<accession>A0A1B6JEE1</accession>
<dbReference type="InterPro" id="IPR027640">
    <property type="entry name" value="Kinesin-like_fam"/>
</dbReference>
<dbReference type="AlphaFoldDB" id="A0A1B6JEE1"/>
<dbReference type="PANTHER" id="PTHR47969:SF15">
    <property type="entry name" value="CHROMOSOME-ASSOCIATED KINESIN KIF4A-RELATED"/>
    <property type="match status" value="1"/>
</dbReference>
<feature type="coiled-coil region" evidence="8">
    <location>
        <begin position="420"/>
        <end position="469"/>
    </location>
</feature>
<dbReference type="InterPro" id="IPR036961">
    <property type="entry name" value="Kinesin_motor_dom_sf"/>
</dbReference>
<dbReference type="Pfam" id="PF00225">
    <property type="entry name" value="Kinesin"/>
    <property type="match status" value="1"/>
</dbReference>
<dbReference type="GO" id="GO:0007018">
    <property type="term" value="P:microtubule-based movement"/>
    <property type="evidence" value="ECO:0007669"/>
    <property type="project" value="InterPro"/>
</dbReference>
<comment type="similarity">
    <text evidence="7">Belongs to the TRAFAC class myosin-kinesin ATPase superfamily. Kinesin family.</text>
</comment>
<dbReference type="InterPro" id="IPR019821">
    <property type="entry name" value="Kinesin_motor_CS"/>
</dbReference>
<keyword evidence="7" id="KW-0505">Motor protein</keyword>
<keyword evidence="5 8" id="KW-0175">Coiled coil</keyword>
<feature type="coiled-coil region" evidence="8">
    <location>
        <begin position="915"/>
        <end position="950"/>
    </location>
</feature>